<name>A0A8J2I1A7_9PLEO</name>
<dbReference type="InterPro" id="IPR005467">
    <property type="entry name" value="His_kinase_dom"/>
</dbReference>
<organism evidence="6 7">
    <name type="scientific">Alternaria atra</name>
    <dbReference type="NCBI Taxonomy" id="119953"/>
    <lineage>
        <taxon>Eukaryota</taxon>
        <taxon>Fungi</taxon>
        <taxon>Dikarya</taxon>
        <taxon>Ascomycota</taxon>
        <taxon>Pezizomycotina</taxon>
        <taxon>Dothideomycetes</taxon>
        <taxon>Pleosporomycetidae</taxon>
        <taxon>Pleosporales</taxon>
        <taxon>Pleosporineae</taxon>
        <taxon>Pleosporaceae</taxon>
        <taxon>Alternaria</taxon>
        <taxon>Alternaria sect. Ulocladioides</taxon>
    </lineage>
</organism>
<evidence type="ECO:0000256" key="2">
    <source>
        <dbReference type="PROSITE-ProRule" id="PRU00169"/>
    </source>
</evidence>
<feature type="modified residue" description="4-aspartylphosphate" evidence="2">
    <location>
        <position position="1090"/>
    </location>
</feature>
<reference evidence="6" key="1">
    <citation type="submission" date="2021-05" db="EMBL/GenBank/DDBJ databases">
        <authorList>
            <person name="Stam R."/>
        </authorList>
    </citation>
    <scope>NUCLEOTIDE SEQUENCE</scope>
    <source>
        <strain evidence="6">CS162</strain>
    </source>
</reference>
<dbReference type="Pfam" id="PF00512">
    <property type="entry name" value="HisKA"/>
    <property type="match status" value="1"/>
</dbReference>
<dbReference type="InterPro" id="IPR004358">
    <property type="entry name" value="Sig_transdc_His_kin-like_C"/>
</dbReference>
<dbReference type="OrthoDB" id="60033at2759"/>
<dbReference type="InterPro" id="IPR050956">
    <property type="entry name" value="2C_system_His_kinase"/>
</dbReference>
<dbReference type="SUPFAM" id="SSF55874">
    <property type="entry name" value="ATPase domain of HSP90 chaperone/DNA topoisomerase II/histidine kinase"/>
    <property type="match status" value="1"/>
</dbReference>
<dbReference type="Pfam" id="PF02518">
    <property type="entry name" value="HATPase_c"/>
    <property type="match status" value="1"/>
</dbReference>
<feature type="region of interest" description="Disordered" evidence="3">
    <location>
        <begin position="1005"/>
        <end position="1025"/>
    </location>
</feature>
<evidence type="ECO:0000313" key="7">
    <source>
        <dbReference type="Proteomes" id="UP000676310"/>
    </source>
</evidence>
<dbReference type="PROSITE" id="PS50109">
    <property type="entry name" value="HIS_KIN"/>
    <property type="match status" value="1"/>
</dbReference>
<dbReference type="GO" id="GO:0000155">
    <property type="term" value="F:phosphorelay sensor kinase activity"/>
    <property type="evidence" value="ECO:0007669"/>
    <property type="project" value="InterPro"/>
</dbReference>
<dbReference type="SMART" id="SM00448">
    <property type="entry name" value="REC"/>
    <property type="match status" value="1"/>
</dbReference>
<dbReference type="Gene3D" id="3.30.450.20">
    <property type="entry name" value="PAS domain"/>
    <property type="match status" value="2"/>
</dbReference>
<accession>A0A8J2I1A7</accession>
<evidence type="ECO:0000256" key="1">
    <source>
        <dbReference type="ARBA" id="ARBA00022553"/>
    </source>
</evidence>
<evidence type="ECO:0000256" key="3">
    <source>
        <dbReference type="SAM" id="MobiDB-lite"/>
    </source>
</evidence>
<feature type="domain" description="Response regulatory" evidence="5">
    <location>
        <begin position="1031"/>
        <end position="1161"/>
    </location>
</feature>
<dbReference type="InterPro" id="IPR003594">
    <property type="entry name" value="HATPase_dom"/>
</dbReference>
<protein>
    <submittedName>
        <fullName evidence="6">Uncharacterized protein</fullName>
    </submittedName>
</protein>
<sequence length="1173" mass="130175">MDFELPLRPQLPHNSSSNDPRFLRDLGLLDLLENDPRPTFVLDNTSARNSVLELYLVFCNTALVTAGSGVLQSAISGSHNNHKIPGEDAASVSHFRNWSYQQPSIPNKSLPFCGYSWTKCLIAQRLVVVSGQLIKPDGGLKANGGSLSKKISRSNFATFDWTDDPPPMKLSAHVTWARSINWANTPLGPMKEWPPQLRSNASLIMMDSRPAVGFYGPELIMIYNESYIELLGGLHPCMGHSARKALAQVWSEYFEPIIERNLAGETVDNSQTEIPLVRNGYLEETYFSTRFIPIFDSQGATIGHYEPVVETTKEVLLERRSGTLMELSQELPRARKSNAYWDHAVQVISRNSKDVPSALFYSTETGGSSQDSTGTDGTADSQYQCKLRRFIGSVENPFASIDRLDLRKSHGTIKLFKRAIIADQPVTVDLLQDPDAQDLAKALQPQGSSDVCKLAVICLLHPPSSKETILGFMVLGLSPRRPYDKAYSQFVYEAARLVSAPLASLILHEKDIGRREKAITTAELIKTELKQQLAESQLEADRGHTRFQRFAERSNVGIFTIDMKMQGTYSYRNEAWFDICGTQDQSLALGDVWAAIVDDEFIAVGKNKFGALATTKEPQSFELRLKSTWRMPANDVNDSISEERHKWVLCSIFPEQSLDGEIVEIIGCITDISQQKWGEQMQAAQATRAKESKRQLESFIDTTSHEMRNPLSAIVQCADSIISAHKAFEQSTCCDENYQKTLLSTVDSAETIVQCSKHMKTIVDDVLTISKLDSGLFAMTPIDVELESTARDAVKMFEGEAKAAGVNLQFHIDDSCRQHGIANVSLDPTRVLQILINLLTNAIKFTRLEVKREIVVILSVSLERPTHNADDRVAYIPRSEGHEAKTLLADWEQGESVFVRFSVQDTGTGMTDAQHHLLFTRFSQGSPRTHIDYGGSGLGLFISRRLTEMHGGAIGFTSKKGVGSTFSFYVQSRRSDSTVRRRESVDSNSATVNTGIQAHKTLMRSKSYNETTPHPSRTSSQDKDVPDSDLHILIVEDNLVNQRVLAKQLRNVGMNVAVANHGGEALEYLKGTKYCKADGFGNELTLILMDWEMPVMNGLECVANIRKMQGEGVLNGYVPVIAVTANVRSEQVETALQAGMDNVISKPFRIPELCACIQKTLRNTAPAEGTKLG</sequence>
<dbReference type="SUPFAM" id="SSF52172">
    <property type="entry name" value="CheY-like"/>
    <property type="match status" value="1"/>
</dbReference>
<keyword evidence="7" id="KW-1185">Reference proteome</keyword>
<evidence type="ECO:0000259" key="4">
    <source>
        <dbReference type="PROSITE" id="PS50109"/>
    </source>
</evidence>
<dbReference type="PRINTS" id="PR00344">
    <property type="entry name" value="BCTRLSENSOR"/>
</dbReference>
<dbReference type="InterPro" id="IPR011006">
    <property type="entry name" value="CheY-like_superfamily"/>
</dbReference>
<dbReference type="SUPFAM" id="SSF47384">
    <property type="entry name" value="Homodimeric domain of signal transducing histidine kinase"/>
    <property type="match status" value="1"/>
</dbReference>
<dbReference type="InterPro" id="IPR003661">
    <property type="entry name" value="HisK_dim/P_dom"/>
</dbReference>
<dbReference type="Proteomes" id="UP000676310">
    <property type="component" value="Unassembled WGS sequence"/>
</dbReference>
<dbReference type="CDD" id="cd00082">
    <property type="entry name" value="HisKA"/>
    <property type="match status" value="1"/>
</dbReference>
<dbReference type="PANTHER" id="PTHR43719">
    <property type="entry name" value="TWO-COMPONENT HISTIDINE KINASE"/>
    <property type="match status" value="1"/>
</dbReference>
<dbReference type="InterPro" id="IPR035965">
    <property type="entry name" value="PAS-like_dom_sf"/>
</dbReference>
<dbReference type="InterPro" id="IPR036890">
    <property type="entry name" value="HATPase_C_sf"/>
</dbReference>
<evidence type="ECO:0000313" key="6">
    <source>
        <dbReference type="EMBL" id="CAG5156618.1"/>
    </source>
</evidence>
<gene>
    <name evidence="6" type="ORF">ALTATR162_LOCUS4415</name>
</gene>
<dbReference type="SMART" id="SM00387">
    <property type="entry name" value="HATPase_c"/>
    <property type="match status" value="1"/>
</dbReference>
<dbReference type="PANTHER" id="PTHR43719:SF30">
    <property type="entry name" value="TWO-COMPONENT SYSTEM RESPONSE REGULATOR"/>
    <property type="match status" value="1"/>
</dbReference>
<proteinExistence type="predicted"/>
<feature type="domain" description="Histidine kinase" evidence="4">
    <location>
        <begin position="702"/>
        <end position="974"/>
    </location>
</feature>
<dbReference type="AlphaFoldDB" id="A0A8J2I1A7"/>
<dbReference type="Gene3D" id="1.10.287.130">
    <property type="match status" value="1"/>
</dbReference>
<comment type="caution">
    <text evidence="6">The sequence shown here is derived from an EMBL/GenBank/DDBJ whole genome shotgun (WGS) entry which is preliminary data.</text>
</comment>
<dbReference type="InterPro" id="IPR058846">
    <property type="entry name" value="PAS-like"/>
</dbReference>
<dbReference type="GeneID" id="67016080"/>
<evidence type="ECO:0000259" key="5">
    <source>
        <dbReference type="PROSITE" id="PS50110"/>
    </source>
</evidence>
<dbReference type="Gene3D" id="3.30.565.10">
    <property type="entry name" value="Histidine kinase-like ATPase, C-terminal domain"/>
    <property type="match status" value="1"/>
</dbReference>
<dbReference type="Gene3D" id="3.40.50.2300">
    <property type="match status" value="1"/>
</dbReference>
<dbReference type="PROSITE" id="PS50110">
    <property type="entry name" value="RESPONSE_REGULATORY"/>
    <property type="match status" value="1"/>
</dbReference>
<dbReference type="EMBL" id="CAJRGZ010000017">
    <property type="protein sequence ID" value="CAG5156618.1"/>
    <property type="molecule type" value="Genomic_DNA"/>
</dbReference>
<dbReference type="RefSeq" id="XP_043167961.1">
    <property type="nucleotide sequence ID" value="XM_043312026.1"/>
</dbReference>
<dbReference type="InterPro" id="IPR036097">
    <property type="entry name" value="HisK_dim/P_sf"/>
</dbReference>
<keyword evidence="1 2" id="KW-0597">Phosphoprotein</keyword>
<dbReference type="InterPro" id="IPR001789">
    <property type="entry name" value="Sig_transdc_resp-reg_receiver"/>
</dbReference>
<dbReference type="CDD" id="cd17546">
    <property type="entry name" value="REC_hyHK_CKI1_RcsC-like"/>
    <property type="match status" value="1"/>
</dbReference>
<feature type="compositionally biased region" description="Polar residues" evidence="3">
    <location>
        <begin position="1005"/>
        <end position="1019"/>
    </location>
</feature>
<dbReference type="Pfam" id="PF00072">
    <property type="entry name" value="Response_reg"/>
    <property type="match status" value="1"/>
</dbReference>
<dbReference type="SMART" id="SM00388">
    <property type="entry name" value="HisKA"/>
    <property type="match status" value="1"/>
</dbReference>
<dbReference type="Pfam" id="PF26131">
    <property type="entry name" value="PAS-like"/>
    <property type="match status" value="1"/>
</dbReference>
<dbReference type="SUPFAM" id="SSF55785">
    <property type="entry name" value="PYP-like sensor domain (PAS domain)"/>
    <property type="match status" value="1"/>
</dbReference>